<dbReference type="InterPro" id="IPR001328">
    <property type="entry name" value="Pept_tRNA_hydro"/>
</dbReference>
<comment type="caution">
    <text evidence="11">The sequence shown here is derived from an EMBL/GenBank/DDBJ whole genome shotgun (WGS) entry which is preliminary data.</text>
</comment>
<feature type="site" description="Discriminates between blocked and unblocked aminoacyl-tRNA" evidence="8">
    <location>
        <position position="9"/>
    </location>
</feature>
<dbReference type="EMBL" id="DVMT01000043">
    <property type="protein sequence ID" value="HIU40502.1"/>
    <property type="molecule type" value="Genomic_DNA"/>
</dbReference>
<comment type="similarity">
    <text evidence="5 8 10">Belongs to the PTH family.</text>
</comment>
<gene>
    <name evidence="8" type="primary">pth</name>
    <name evidence="11" type="ORF">IAB68_04300</name>
</gene>
<keyword evidence="3 8" id="KW-0378">Hydrolase</keyword>
<accession>A0A9D1INF8</accession>
<dbReference type="PROSITE" id="PS01195">
    <property type="entry name" value="PEPT_TRNA_HYDROL_1"/>
    <property type="match status" value="1"/>
</dbReference>
<dbReference type="InterPro" id="IPR036416">
    <property type="entry name" value="Pept_tRNA_hydro_sf"/>
</dbReference>
<feature type="site" description="Stabilizes the basic form of H active site to accept a proton" evidence="8">
    <location>
        <position position="91"/>
    </location>
</feature>
<feature type="binding site" evidence="8">
    <location>
        <position position="112"/>
    </location>
    <ligand>
        <name>tRNA</name>
        <dbReference type="ChEBI" id="CHEBI:17843"/>
    </ligand>
</feature>
<dbReference type="PROSITE" id="PS01196">
    <property type="entry name" value="PEPT_TRNA_HYDROL_2"/>
    <property type="match status" value="1"/>
</dbReference>
<comment type="subcellular location">
    <subcellularLocation>
        <location evidence="8">Cytoplasm</location>
    </subcellularLocation>
</comment>
<organism evidence="11 12">
    <name type="scientific">Candidatus Aphodocola excrementigallinarum</name>
    <dbReference type="NCBI Taxonomy" id="2840670"/>
    <lineage>
        <taxon>Bacteria</taxon>
        <taxon>Bacillati</taxon>
        <taxon>Bacillota</taxon>
        <taxon>Bacilli</taxon>
        <taxon>Candidatus Aphodocola</taxon>
    </lineage>
</organism>
<proteinExistence type="inferred from homology"/>
<sequence length="189" mass="21751">MKLVVGLGNPGKEYNNTRHNMGFRVIDEIAKRLEVYKWKERNGALYFDTYLDLNHVLFLKPQRYINLSGEVMIDFIRYLDIKLEDVLVISDDLDLPIGTMKLKEKGSSGGHNGLKNIEQNLGTNEYKRIKIGISNDKSIDTKDYVLGKLTKEEKKKIDPIIEKAADAVLESFHTPFNELMSKYNVKIKN</sequence>
<keyword evidence="8" id="KW-0963">Cytoplasm</keyword>
<dbReference type="PANTHER" id="PTHR17224">
    <property type="entry name" value="PEPTIDYL-TRNA HYDROLASE"/>
    <property type="match status" value="1"/>
</dbReference>
<comment type="catalytic activity">
    <reaction evidence="6 8 9">
        <text>an N-acyl-L-alpha-aminoacyl-tRNA + H2O = an N-acyl-L-amino acid + a tRNA + H(+)</text>
        <dbReference type="Rhea" id="RHEA:54448"/>
        <dbReference type="Rhea" id="RHEA-COMP:10123"/>
        <dbReference type="Rhea" id="RHEA-COMP:13883"/>
        <dbReference type="ChEBI" id="CHEBI:15377"/>
        <dbReference type="ChEBI" id="CHEBI:15378"/>
        <dbReference type="ChEBI" id="CHEBI:59874"/>
        <dbReference type="ChEBI" id="CHEBI:78442"/>
        <dbReference type="ChEBI" id="CHEBI:138191"/>
        <dbReference type="EC" id="3.1.1.29"/>
    </reaction>
</comment>
<dbReference type="GO" id="GO:0004045">
    <property type="term" value="F:peptidyl-tRNA hydrolase activity"/>
    <property type="evidence" value="ECO:0007669"/>
    <property type="project" value="UniProtKB-UniRule"/>
</dbReference>
<evidence type="ECO:0000256" key="10">
    <source>
        <dbReference type="RuleBase" id="RU004320"/>
    </source>
</evidence>
<evidence type="ECO:0000256" key="8">
    <source>
        <dbReference type="HAMAP-Rule" id="MF_00083"/>
    </source>
</evidence>
<feature type="binding site" evidence="8">
    <location>
        <position position="64"/>
    </location>
    <ligand>
        <name>tRNA</name>
        <dbReference type="ChEBI" id="CHEBI:17843"/>
    </ligand>
</feature>
<dbReference type="Gene3D" id="3.40.50.1470">
    <property type="entry name" value="Peptidyl-tRNA hydrolase"/>
    <property type="match status" value="1"/>
</dbReference>
<dbReference type="GO" id="GO:0005737">
    <property type="term" value="C:cytoplasm"/>
    <property type="evidence" value="ECO:0007669"/>
    <property type="project" value="UniProtKB-SubCell"/>
</dbReference>
<evidence type="ECO:0000313" key="11">
    <source>
        <dbReference type="EMBL" id="HIU40502.1"/>
    </source>
</evidence>
<dbReference type="EC" id="3.1.1.29" evidence="1 8"/>
<dbReference type="HAMAP" id="MF_00083">
    <property type="entry name" value="Pept_tRNA_hydro_bact"/>
    <property type="match status" value="1"/>
</dbReference>
<protein>
    <recommendedName>
        <fullName evidence="7 8">Peptidyl-tRNA hydrolase</fullName>
        <shortName evidence="8">Pth</shortName>
        <ecNumber evidence="1 8">3.1.1.29</ecNumber>
    </recommendedName>
</protein>
<feature type="binding site" evidence="8">
    <location>
        <position position="14"/>
    </location>
    <ligand>
        <name>tRNA</name>
        <dbReference type="ChEBI" id="CHEBI:17843"/>
    </ligand>
</feature>
<evidence type="ECO:0000256" key="3">
    <source>
        <dbReference type="ARBA" id="ARBA00022801"/>
    </source>
</evidence>
<dbReference type="FunFam" id="3.40.50.1470:FF:000001">
    <property type="entry name" value="Peptidyl-tRNA hydrolase"/>
    <property type="match status" value="1"/>
</dbReference>
<keyword evidence="2 8" id="KW-0820">tRNA-binding</keyword>
<dbReference type="PANTHER" id="PTHR17224:SF1">
    <property type="entry name" value="PEPTIDYL-TRNA HYDROLASE"/>
    <property type="match status" value="1"/>
</dbReference>
<name>A0A9D1INF8_9FIRM</name>
<evidence type="ECO:0000256" key="9">
    <source>
        <dbReference type="RuleBase" id="RU000673"/>
    </source>
</evidence>
<dbReference type="CDD" id="cd00462">
    <property type="entry name" value="PTH"/>
    <property type="match status" value="1"/>
</dbReference>
<comment type="subunit">
    <text evidence="8">Monomer.</text>
</comment>
<dbReference type="InterPro" id="IPR018171">
    <property type="entry name" value="Pept_tRNA_hydro_CS"/>
</dbReference>
<evidence type="ECO:0000256" key="1">
    <source>
        <dbReference type="ARBA" id="ARBA00013260"/>
    </source>
</evidence>
<dbReference type="NCBIfam" id="TIGR00447">
    <property type="entry name" value="pth"/>
    <property type="match status" value="1"/>
</dbReference>
<keyword evidence="4 8" id="KW-0694">RNA-binding</keyword>
<dbReference type="AlphaFoldDB" id="A0A9D1INF8"/>
<evidence type="ECO:0000256" key="5">
    <source>
        <dbReference type="ARBA" id="ARBA00038063"/>
    </source>
</evidence>
<evidence type="ECO:0000256" key="7">
    <source>
        <dbReference type="ARBA" id="ARBA00050038"/>
    </source>
</evidence>
<evidence type="ECO:0000313" key="12">
    <source>
        <dbReference type="Proteomes" id="UP000824074"/>
    </source>
</evidence>
<evidence type="ECO:0000256" key="6">
    <source>
        <dbReference type="ARBA" id="ARBA00048707"/>
    </source>
</evidence>
<feature type="active site" description="Proton acceptor" evidence="8">
    <location>
        <position position="19"/>
    </location>
</feature>
<reference evidence="11" key="2">
    <citation type="journal article" date="2021" name="PeerJ">
        <title>Extensive microbial diversity within the chicken gut microbiome revealed by metagenomics and culture.</title>
        <authorList>
            <person name="Gilroy R."/>
            <person name="Ravi A."/>
            <person name="Getino M."/>
            <person name="Pursley I."/>
            <person name="Horton D.L."/>
            <person name="Alikhan N.F."/>
            <person name="Baker D."/>
            <person name="Gharbi K."/>
            <person name="Hall N."/>
            <person name="Watson M."/>
            <person name="Adriaenssens E.M."/>
            <person name="Foster-Nyarko E."/>
            <person name="Jarju S."/>
            <person name="Secka A."/>
            <person name="Antonio M."/>
            <person name="Oren A."/>
            <person name="Chaudhuri R.R."/>
            <person name="La Ragione R."/>
            <person name="Hildebrand F."/>
            <person name="Pallen M.J."/>
        </authorList>
    </citation>
    <scope>NUCLEOTIDE SEQUENCE</scope>
    <source>
        <strain evidence="11">CHK193-30670</strain>
    </source>
</reference>
<reference evidence="11" key="1">
    <citation type="submission" date="2020-10" db="EMBL/GenBank/DDBJ databases">
        <authorList>
            <person name="Gilroy R."/>
        </authorList>
    </citation>
    <scope>NUCLEOTIDE SEQUENCE</scope>
    <source>
        <strain evidence="11">CHK193-30670</strain>
    </source>
</reference>
<dbReference type="GO" id="GO:0072344">
    <property type="term" value="P:rescue of stalled ribosome"/>
    <property type="evidence" value="ECO:0007669"/>
    <property type="project" value="UniProtKB-UniRule"/>
</dbReference>
<evidence type="ECO:0000256" key="2">
    <source>
        <dbReference type="ARBA" id="ARBA00022555"/>
    </source>
</evidence>
<dbReference type="Proteomes" id="UP000824074">
    <property type="component" value="Unassembled WGS sequence"/>
</dbReference>
<evidence type="ECO:0000256" key="4">
    <source>
        <dbReference type="ARBA" id="ARBA00022884"/>
    </source>
</evidence>
<dbReference type="SUPFAM" id="SSF53178">
    <property type="entry name" value="Peptidyl-tRNA hydrolase-like"/>
    <property type="match status" value="1"/>
</dbReference>
<comment type="function">
    <text evidence="8">Catalyzes the release of premature peptidyl moieties from peptidyl-tRNA molecules trapped in stalled 50S ribosomal subunits, and thus maintains levels of free tRNAs and 50S ribosomes.</text>
</comment>
<feature type="binding site" evidence="8">
    <location>
        <position position="66"/>
    </location>
    <ligand>
        <name>tRNA</name>
        <dbReference type="ChEBI" id="CHEBI:17843"/>
    </ligand>
</feature>
<dbReference type="Pfam" id="PF01195">
    <property type="entry name" value="Pept_tRNA_hydro"/>
    <property type="match status" value="1"/>
</dbReference>
<comment type="function">
    <text evidence="8">Hydrolyzes ribosome-free peptidyl-tRNAs (with 1 or more amino acids incorporated), which drop off the ribosome during protein synthesis, or as a result of ribosome stalling.</text>
</comment>
<dbReference type="GO" id="GO:0000049">
    <property type="term" value="F:tRNA binding"/>
    <property type="evidence" value="ECO:0007669"/>
    <property type="project" value="UniProtKB-UniRule"/>
</dbReference>
<dbReference type="GO" id="GO:0006515">
    <property type="term" value="P:protein quality control for misfolded or incompletely synthesized proteins"/>
    <property type="evidence" value="ECO:0007669"/>
    <property type="project" value="UniProtKB-UniRule"/>
</dbReference>